<dbReference type="SUPFAM" id="SSF48403">
    <property type="entry name" value="Ankyrin repeat"/>
    <property type="match status" value="1"/>
</dbReference>
<evidence type="ECO:0000256" key="3">
    <source>
        <dbReference type="PROSITE-ProRule" id="PRU00023"/>
    </source>
</evidence>
<evidence type="ECO:0008006" key="6">
    <source>
        <dbReference type="Google" id="ProtNLM"/>
    </source>
</evidence>
<evidence type="ECO:0000256" key="1">
    <source>
        <dbReference type="ARBA" id="ARBA00022737"/>
    </source>
</evidence>
<dbReference type="Pfam" id="PF12796">
    <property type="entry name" value="Ank_2"/>
    <property type="match status" value="2"/>
</dbReference>
<name>A0A7U2F6C3_PHANO</name>
<dbReference type="Proteomes" id="UP000663193">
    <property type="component" value="Chromosome 9"/>
</dbReference>
<dbReference type="OMA" id="IVACMGR"/>
<dbReference type="PROSITE" id="PS50297">
    <property type="entry name" value="ANK_REP_REGION"/>
    <property type="match status" value="2"/>
</dbReference>
<proteinExistence type="predicted"/>
<reference evidence="5" key="1">
    <citation type="journal article" date="2021" name="BMC Genomics">
        <title>Chromosome-level genome assembly and manually-curated proteome of model necrotroph Parastagonospora nodorum Sn15 reveals a genome-wide trove of candidate effector homologs, and redundancy of virulence-related functions within an accessory chromosome.</title>
        <authorList>
            <person name="Bertazzoni S."/>
            <person name="Jones D.A.B."/>
            <person name="Phan H.T."/>
            <person name="Tan K.-C."/>
            <person name="Hane J.K."/>
        </authorList>
    </citation>
    <scope>NUCLEOTIDE SEQUENCE [LARGE SCALE GENOMIC DNA]</scope>
    <source>
        <strain evidence="5">SN15 / ATCC MYA-4574 / FGSC 10173)</strain>
    </source>
</reference>
<dbReference type="PANTHER" id="PTHR24198:SF165">
    <property type="entry name" value="ANKYRIN REPEAT-CONTAINING PROTEIN-RELATED"/>
    <property type="match status" value="1"/>
</dbReference>
<dbReference type="Gene3D" id="1.25.40.20">
    <property type="entry name" value="Ankyrin repeat-containing domain"/>
    <property type="match status" value="2"/>
</dbReference>
<evidence type="ECO:0000313" key="4">
    <source>
        <dbReference type="EMBL" id="QRC99549.1"/>
    </source>
</evidence>
<dbReference type="PANTHER" id="PTHR24198">
    <property type="entry name" value="ANKYRIN REPEAT AND PROTEIN KINASE DOMAIN-CONTAINING PROTEIN"/>
    <property type="match status" value="1"/>
</dbReference>
<dbReference type="AlphaFoldDB" id="A0A7U2F6C3"/>
<keyword evidence="5" id="KW-1185">Reference proteome</keyword>
<dbReference type="InterPro" id="IPR036770">
    <property type="entry name" value="Ankyrin_rpt-contain_sf"/>
</dbReference>
<feature type="repeat" description="ANK" evidence="3">
    <location>
        <begin position="209"/>
        <end position="241"/>
    </location>
</feature>
<dbReference type="RefSeq" id="XP_001804644.1">
    <property type="nucleotide sequence ID" value="XM_001804592.1"/>
</dbReference>
<dbReference type="KEGG" id="pno:SNOG_14459"/>
<sequence>MTSSPQLSEAVVAAIKTGDLAQLQSLYESDMSLDEIARQAARKGQPTILEWCYTQGWKPKSPSFNDKFFSEVCSGASTDIFKVLLDHGWDLNAHQSETSGDALASAITGDNYDLAKWLLEHGHRPTPVDGIYGDGAVFTAIKHEPTSLRILKLLLQHGIDLKGTGAVMLAGNEGNLEALKLLLDYGVDTEDRTVQWYPFDGEEEDPYASEGTSLYRACRQGHLECVRLLLERGANAQAKDDGGTSCLAIAKQRGHQEIVKLLEEKGASE</sequence>
<feature type="repeat" description="ANK" evidence="3">
    <location>
        <begin position="242"/>
        <end position="269"/>
    </location>
</feature>
<protein>
    <recommendedName>
        <fullName evidence="6">Ankyrin</fullName>
    </recommendedName>
</protein>
<feature type="repeat" description="ANK" evidence="3">
    <location>
        <begin position="162"/>
        <end position="194"/>
    </location>
</feature>
<dbReference type="EMBL" id="CP069031">
    <property type="protein sequence ID" value="QRC99549.1"/>
    <property type="molecule type" value="Genomic_DNA"/>
</dbReference>
<accession>A0A7U2F6C3</accession>
<dbReference type="OrthoDB" id="539213at2759"/>
<organism evidence="4 5">
    <name type="scientific">Phaeosphaeria nodorum (strain SN15 / ATCC MYA-4574 / FGSC 10173)</name>
    <name type="common">Glume blotch fungus</name>
    <name type="synonym">Parastagonospora nodorum</name>
    <dbReference type="NCBI Taxonomy" id="321614"/>
    <lineage>
        <taxon>Eukaryota</taxon>
        <taxon>Fungi</taxon>
        <taxon>Dikarya</taxon>
        <taxon>Ascomycota</taxon>
        <taxon>Pezizomycotina</taxon>
        <taxon>Dothideomycetes</taxon>
        <taxon>Pleosporomycetidae</taxon>
        <taxon>Pleosporales</taxon>
        <taxon>Pleosporineae</taxon>
        <taxon>Phaeosphaeriaceae</taxon>
        <taxon>Parastagonospora</taxon>
    </lineage>
</organism>
<dbReference type="PROSITE" id="PS50088">
    <property type="entry name" value="ANK_REPEAT"/>
    <property type="match status" value="3"/>
</dbReference>
<keyword evidence="2 3" id="KW-0040">ANK repeat</keyword>
<dbReference type="VEuPathDB" id="FungiDB:JI435_144590"/>
<dbReference type="SMART" id="SM00248">
    <property type="entry name" value="ANK"/>
    <property type="match status" value="6"/>
</dbReference>
<dbReference type="InterPro" id="IPR002110">
    <property type="entry name" value="Ankyrin_rpt"/>
</dbReference>
<gene>
    <name evidence="4" type="ORF">JI435_144590</name>
</gene>
<evidence type="ECO:0000313" key="5">
    <source>
        <dbReference type="Proteomes" id="UP000663193"/>
    </source>
</evidence>
<keyword evidence="1" id="KW-0677">Repeat</keyword>
<evidence type="ECO:0000256" key="2">
    <source>
        <dbReference type="ARBA" id="ARBA00023043"/>
    </source>
</evidence>